<evidence type="ECO:0000313" key="5">
    <source>
        <dbReference type="Proteomes" id="UP000053911"/>
    </source>
</evidence>
<keyword evidence="4" id="KW-0132">Cell division</keyword>
<dbReference type="Gene3D" id="2.40.10.360">
    <property type="match status" value="1"/>
</dbReference>
<dbReference type="Proteomes" id="UP000053911">
    <property type="component" value="Unassembled WGS sequence"/>
</dbReference>
<accession>A0A101EL27</accession>
<reference evidence="5" key="1">
    <citation type="journal article" date="2015" name="MBio">
        <title>Genome-Resolved Metagenomic Analysis Reveals Roles for Candidate Phyla and Other Microbial Community Members in Biogeochemical Transformations in Oil Reservoirs.</title>
        <authorList>
            <person name="Hu P."/>
            <person name="Tom L."/>
            <person name="Singh A."/>
            <person name="Thomas B.C."/>
            <person name="Baker B.J."/>
            <person name="Piceno Y.M."/>
            <person name="Andersen G.L."/>
            <person name="Banfield J.F."/>
        </authorList>
    </citation>
    <scope>NUCLEOTIDE SEQUENCE [LARGE SCALE GENOMIC DNA]</scope>
</reference>
<evidence type="ECO:0000256" key="2">
    <source>
        <dbReference type="ARBA" id="ARBA00022840"/>
    </source>
</evidence>
<dbReference type="Pfam" id="PF20986">
    <property type="entry name" value="DUF6849"/>
    <property type="match status" value="1"/>
</dbReference>
<organism evidence="4 5">
    <name type="scientific">Thermococcus sibiricus</name>
    <dbReference type="NCBI Taxonomy" id="172049"/>
    <lineage>
        <taxon>Archaea</taxon>
        <taxon>Methanobacteriati</taxon>
        <taxon>Methanobacteriota</taxon>
        <taxon>Thermococci</taxon>
        <taxon>Thermococcales</taxon>
        <taxon>Thermococcaceae</taxon>
        <taxon>Thermococcus</taxon>
    </lineage>
</organism>
<dbReference type="SUPFAM" id="SSF54585">
    <property type="entry name" value="Cdc48 domain 2-like"/>
    <property type="match status" value="1"/>
</dbReference>
<dbReference type="GO" id="GO:0051301">
    <property type="term" value="P:cell division"/>
    <property type="evidence" value="ECO:0007669"/>
    <property type="project" value="UniProtKB-KW"/>
</dbReference>
<dbReference type="Gene3D" id="3.10.330.10">
    <property type="match status" value="1"/>
</dbReference>
<dbReference type="OMA" id="IYNWSGQ"/>
<dbReference type="GeneID" id="8095183"/>
<evidence type="ECO:0000256" key="1">
    <source>
        <dbReference type="ARBA" id="ARBA00022741"/>
    </source>
</evidence>
<dbReference type="EMBL" id="LGFD01000026">
    <property type="protein sequence ID" value="KUK17356.1"/>
    <property type="molecule type" value="Genomic_DNA"/>
</dbReference>
<dbReference type="InterPro" id="IPR029067">
    <property type="entry name" value="CDC48_domain_2-like_sf"/>
</dbReference>
<evidence type="ECO:0000259" key="3">
    <source>
        <dbReference type="SMART" id="SM01072"/>
    </source>
</evidence>
<dbReference type="SMART" id="SM01072">
    <property type="entry name" value="CDC48_2"/>
    <property type="match status" value="1"/>
</dbReference>
<dbReference type="Pfam" id="PF02933">
    <property type="entry name" value="CDC48_2"/>
    <property type="match status" value="1"/>
</dbReference>
<gene>
    <name evidence="4" type="ORF">XD54_1353</name>
</gene>
<comment type="caution">
    <text evidence="4">The sequence shown here is derived from an EMBL/GenBank/DDBJ whole genome shotgun (WGS) entry which is preliminary data.</text>
</comment>
<dbReference type="PATRIC" id="fig|172049.5.peg.242"/>
<dbReference type="InterPro" id="IPR004201">
    <property type="entry name" value="Cdc48_dom2"/>
</dbReference>
<sequence length="144" mass="16478">MKVVLKPIFDAPLTPDFIEVIRAKLIGKEVKEGDTVEIDLLGKALQFKVIYSEPKLIRVNKDTKIELTEEEIFSLTLDFEKEIRDVLFSEKWIVILLENEVLILNQKGHKIFNQKFDNLKKAKASNGIIAVIHNGGKKLTLIHL</sequence>
<dbReference type="AlphaFoldDB" id="A0A101EL27"/>
<keyword evidence="2" id="KW-0067">ATP-binding</keyword>
<name>A0A101EL27_9EURY</name>
<protein>
    <submittedName>
        <fullName evidence="4">Cell division protein 48 (CDC48), domain 2</fullName>
    </submittedName>
</protein>
<proteinExistence type="predicted"/>
<dbReference type="GO" id="GO:0005524">
    <property type="term" value="F:ATP binding"/>
    <property type="evidence" value="ECO:0007669"/>
    <property type="project" value="UniProtKB-KW"/>
</dbReference>
<feature type="domain" description="CDC48" evidence="3">
    <location>
        <begin position="12"/>
        <end position="74"/>
    </location>
</feature>
<keyword evidence="1" id="KW-0547">Nucleotide-binding</keyword>
<keyword evidence="4" id="KW-0131">Cell cycle</keyword>
<evidence type="ECO:0000313" key="4">
    <source>
        <dbReference type="EMBL" id="KUK17356.1"/>
    </source>
</evidence>
<dbReference type="RefSeq" id="WP_012766239.1">
    <property type="nucleotide sequence ID" value="NZ_LGFD01000026.1"/>
</dbReference>
<dbReference type="InterPro" id="IPR049295">
    <property type="entry name" value="DUF6849"/>
</dbReference>